<gene>
    <name evidence="1" type="ORF">SAMN05421813_103183</name>
</gene>
<evidence type="ECO:0000313" key="2">
    <source>
        <dbReference type="Proteomes" id="UP000199226"/>
    </source>
</evidence>
<organism evidence="1 2">
    <name type="scientific">Daejeonella rubra</name>
    <dbReference type="NCBI Taxonomy" id="990371"/>
    <lineage>
        <taxon>Bacteria</taxon>
        <taxon>Pseudomonadati</taxon>
        <taxon>Bacteroidota</taxon>
        <taxon>Sphingobacteriia</taxon>
        <taxon>Sphingobacteriales</taxon>
        <taxon>Sphingobacteriaceae</taxon>
        <taxon>Daejeonella</taxon>
    </lineage>
</organism>
<dbReference type="PROSITE" id="PS51257">
    <property type="entry name" value="PROKAR_LIPOPROTEIN"/>
    <property type="match status" value="1"/>
</dbReference>
<keyword evidence="2" id="KW-1185">Reference proteome</keyword>
<accession>A0A1G9NUH8</accession>
<dbReference type="RefSeq" id="WP_090700099.1">
    <property type="nucleotide sequence ID" value="NZ_FNHH01000003.1"/>
</dbReference>
<proteinExistence type="predicted"/>
<dbReference type="AlphaFoldDB" id="A0A1G9NUH8"/>
<dbReference type="Proteomes" id="UP000199226">
    <property type="component" value="Unassembled WGS sequence"/>
</dbReference>
<sequence>MKKVNDLLKISACVILLFSSCEKDEIQKEIPREGLSNTPVEFRSWFNKRFINNQINIRGLSNTIDSTKSLSSMPKLLLEPVWDEAKNYTRGDSTIAEIPLKNGNIAFSKNQIDAKAFDFSKTGNVTSLLFIQTDSKVRGVLMTIIGDEAYLQGDIKKLKNNTFIKKEKDFSGDVLYHSSKGIFINGYRYYDGIVVGYISSGKASNSNEKKKYANAAVKELICDTYKQVTTYRQCDGGCVYWTETIFFQYCYIGDGLSDQGPVGCGGDGTKDLMQAVDGINCVEEDPIEDIEPTLKELAYKIYIHKLIMRNAAAKLGICPSAIELLEQGVVWTDINTAFGMIGGTSIYHFDALSDYYNIQQNWSLMTSNLNKQQSISNYQALGYYIHAFQDFYAHSNYGALLIRYYGNDKNNIPFSEVLNDTSGKYDGLKEFLKKNELKTGTFDLITHTLSGLGIPNPFVNYEETHSAIADDEVETFAGKYAARLAEQETSKILQWVNKCN</sequence>
<evidence type="ECO:0000313" key="1">
    <source>
        <dbReference type="EMBL" id="SDL90049.1"/>
    </source>
</evidence>
<dbReference type="EMBL" id="FNHH01000003">
    <property type="protein sequence ID" value="SDL90049.1"/>
    <property type="molecule type" value="Genomic_DNA"/>
</dbReference>
<dbReference type="STRING" id="990371.SAMN05421813_103183"/>
<reference evidence="2" key="1">
    <citation type="submission" date="2016-10" db="EMBL/GenBank/DDBJ databases">
        <authorList>
            <person name="Varghese N."/>
            <person name="Submissions S."/>
        </authorList>
    </citation>
    <scope>NUCLEOTIDE SEQUENCE [LARGE SCALE GENOMIC DNA]</scope>
    <source>
        <strain evidence="2">DSM 24536</strain>
    </source>
</reference>
<dbReference type="OrthoDB" id="923450at2"/>
<name>A0A1G9NUH8_9SPHI</name>
<protein>
    <submittedName>
        <fullName evidence="1">Uncharacterized protein</fullName>
    </submittedName>
</protein>